<comment type="caution">
    <text evidence="1">The sequence shown here is derived from an EMBL/GenBank/DDBJ whole genome shotgun (WGS) entry which is preliminary data.</text>
</comment>
<proteinExistence type="predicted"/>
<name>A0A3N4H2L2_9LACT</name>
<dbReference type="AlphaFoldDB" id="A0A3N4H2L2"/>
<dbReference type="SUPFAM" id="SSF47413">
    <property type="entry name" value="lambda repressor-like DNA-binding domains"/>
    <property type="match status" value="1"/>
</dbReference>
<dbReference type="InterPro" id="IPR010982">
    <property type="entry name" value="Lambda_DNA-bd_dom_sf"/>
</dbReference>
<protein>
    <submittedName>
        <fullName evidence="1">Uncharacterized protein</fullName>
    </submittedName>
</protein>
<evidence type="ECO:0000313" key="1">
    <source>
        <dbReference type="EMBL" id="RPA65050.1"/>
    </source>
</evidence>
<organism evidence="1 2">
    <name type="scientific">Aerococcus agrisoli</name>
    <dbReference type="NCBI Taxonomy" id="2487350"/>
    <lineage>
        <taxon>Bacteria</taxon>
        <taxon>Bacillati</taxon>
        <taxon>Bacillota</taxon>
        <taxon>Bacilli</taxon>
        <taxon>Lactobacillales</taxon>
        <taxon>Aerococcaceae</taxon>
        <taxon>Aerococcus</taxon>
    </lineage>
</organism>
<reference evidence="1 2" key="1">
    <citation type="submission" date="2018-11" db="EMBL/GenBank/DDBJ databases">
        <title>Aerococcus sp. SJQ22, whole genome shotgun sequence.</title>
        <authorList>
            <person name="Sun L."/>
            <person name="Gao X."/>
            <person name="Chen W."/>
            <person name="Huang K."/>
        </authorList>
    </citation>
    <scope>NUCLEOTIDE SEQUENCE [LARGE SCALE GENOMIC DNA]</scope>
    <source>
        <strain evidence="1 2">SJQ22</strain>
    </source>
</reference>
<sequence length="174" mass="20498">MYVTQADLFRILSFEYGVTQADMQRHCGVGKSLWFKNVLADEMIPKIDKGLADLFGKDYRSERNINKYLRHEEIIKDVDISLIRKRRQFFDLTTAEIGDMIELSKGSYQKIEHGKNDVKSWKMYIDLTMILKSDLLKADSKFKVKRNNKRSTPKKYITFKNVGGRWVLGRKMVY</sequence>
<dbReference type="RefSeq" id="WP_123779153.1">
    <property type="nucleotide sequence ID" value="NZ_RKMG01000002.1"/>
</dbReference>
<keyword evidence="2" id="KW-1185">Reference proteome</keyword>
<dbReference type="EMBL" id="RKMG01000002">
    <property type="protein sequence ID" value="RPA65050.1"/>
    <property type="molecule type" value="Genomic_DNA"/>
</dbReference>
<accession>A0A3N4H2L2</accession>
<dbReference type="OrthoDB" id="9801008at2"/>
<dbReference type="Proteomes" id="UP000273977">
    <property type="component" value="Unassembled WGS sequence"/>
</dbReference>
<gene>
    <name evidence="1" type="ORF">EF384_01175</name>
</gene>
<evidence type="ECO:0000313" key="2">
    <source>
        <dbReference type="Proteomes" id="UP000273977"/>
    </source>
</evidence>
<dbReference type="GO" id="GO:0003677">
    <property type="term" value="F:DNA binding"/>
    <property type="evidence" value="ECO:0007669"/>
    <property type="project" value="InterPro"/>
</dbReference>